<dbReference type="Proteomes" id="UP001152885">
    <property type="component" value="Unassembled WGS sequence"/>
</dbReference>
<feature type="transmembrane region" description="Helical" evidence="14">
    <location>
        <begin position="362"/>
        <end position="385"/>
    </location>
</feature>
<evidence type="ECO:0000256" key="1">
    <source>
        <dbReference type="ARBA" id="ARBA00004477"/>
    </source>
</evidence>
<sequence length="441" mass="52531">MPLIIQNTLYNSWVKYITSISFVIGSIIAFILVNQKLDSPFIDEIFHLKQCQRYYNYNYHWDNKITTPPGLYYLGFLYSKLMSIVFGVPFSYEILRSLNLIGGLSILPLVLKRVFKKYKNGQFWTVNIISQPLLFTYYHLFYTDIWSTIFIVLSLSLITNKNNQKPVLSGLIGFISLWFRQTNIVWLAFIATVFIDKKIMPTDSIDRAYQFIKKSFQHWKSLLPYLINFILFIIFLKVNGGITLGDKDNHKVELHVVQVFYCFTFINFFTLPIWFNKTTFIRYFRYWIQFYGLNIVLNLALLGLIKYIIDNFTVVHPFLLADNRHYTFYIYRKLLKPKYSQFISIPLYHFATYNIITQLNKLSFISIIAFIMSICLTIIPSPLFEPRYYIIPLIIFRLYIKSNNELLEFIWLNSINIATTFIFLSYEFSWASELTKQRIIW</sequence>
<protein>
    <recommendedName>
        <fullName evidence="5 14">Dol-P-Glc:Glc(2)Man(9)GlcNAc(2)-PP-Dol alpha-1,2-glucosyltransferase</fullName>
        <ecNumber evidence="4 14">2.4.1.256</ecNumber>
    </recommendedName>
</protein>
<reference evidence="15" key="1">
    <citation type="submission" date="2022-12" db="EMBL/GenBank/DDBJ databases">
        <authorList>
            <person name="Brejova B."/>
        </authorList>
    </citation>
    <scope>NUCLEOTIDE SEQUENCE</scope>
</reference>
<dbReference type="GO" id="GO:0005789">
    <property type="term" value="C:endoplasmic reticulum membrane"/>
    <property type="evidence" value="ECO:0007669"/>
    <property type="project" value="UniProtKB-SubCell"/>
</dbReference>
<evidence type="ECO:0000256" key="2">
    <source>
        <dbReference type="ARBA" id="ARBA00004922"/>
    </source>
</evidence>
<dbReference type="PANTHER" id="PTHR12989">
    <property type="entry name" value="ALPHA-1,2-GLUCOSYLTRANSFERASE ALG10"/>
    <property type="match status" value="1"/>
</dbReference>
<dbReference type="Pfam" id="PF04922">
    <property type="entry name" value="DIE2_ALG10"/>
    <property type="match status" value="1"/>
</dbReference>
<feature type="transmembrane region" description="Helical" evidence="14">
    <location>
        <begin position="13"/>
        <end position="33"/>
    </location>
</feature>
<feature type="transmembrane region" description="Helical" evidence="14">
    <location>
        <begin position="406"/>
        <end position="426"/>
    </location>
</feature>
<evidence type="ECO:0000256" key="12">
    <source>
        <dbReference type="ARBA" id="ARBA00044727"/>
    </source>
</evidence>
<keyword evidence="11 14" id="KW-0472">Membrane</keyword>
<comment type="pathway">
    <text evidence="2">Protein modification; protein glycosylation.</text>
</comment>
<keyword evidence="9" id="KW-0256">Endoplasmic reticulum</keyword>
<comment type="similarity">
    <text evidence="3 14">Belongs to the ALG10 glucosyltransferase family.</text>
</comment>
<dbReference type="PIRSF" id="PIRSF028810">
    <property type="entry name" value="Alpha1_2_glucosyltferase_Alg10"/>
    <property type="match status" value="1"/>
</dbReference>
<feature type="transmembrane region" description="Helical" evidence="14">
    <location>
        <begin position="136"/>
        <end position="159"/>
    </location>
</feature>
<dbReference type="EMBL" id="CANTUO010000003">
    <property type="protein sequence ID" value="CAI5758560.1"/>
    <property type="molecule type" value="Genomic_DNA"/>
</dbReference>
<comment type="catalytic activity">
    <reaction evidence="13">
        <text>an alpha-D-Glc-(1-&gt;3)-alpha-D-Glc-(1-&gt;3)-alpha-D-Man-(1-&gt;2)-alpha-D-Man-(1-&gt;2)-alpha-D-Man-(1-&gt;3)-[alpha-D-Man-(1-&gt;2)-alpha-D-Man-(1-&gt;3)-[alpha-D-Man-(1-&gt;2)-alpha-D-Man-(1-&gt;6)]-alpha-D-Man-(1-&gt;6)]-beta-D-Man-(1-&gt;4)-beta-D-GlcNAc-(1-&gt;4)-alpha-D-GlcNAc-diphospho-di-trans,poly-cis-dolichol + a di-trans,poly-cis-dolichyl beta-D-glucosyl phosphate = a alpha-D-Glc-(1-&gt;2)-alpha-D-Glc-(1-&gt;3)-alpha-D-Glc-(1-&gt;3)-alpha-D-Man-(1-&gt;2)-alpha-D-Man-(1-&gt;2)-alpha-D-Man-(1-&gt;3)-[alpha-D-Man-(1-&gt;2)-alpha-D-Man-(1-&gt;3)-[alpha-D-Man-(1-&gt;2)-alpha-D-Man-(1-&gt;6)]-alpha-D-Man-(1-&gt;6)]-beta-D-Man-(1-&gt;4)-beta-D-GlcNAc-(1-&gt;4)-alpha-D-GlcNAc-diphospho-di-trans,poly-cis-dolichol + a di-trans,poly-cis-dolichyl phosphate + H(+)</text>
        <dbReference type="Rhea" id="RHEA:29543"/>
        <dbReference type="Rhea" id="RHEA-COMP:19498"/>
        <dbReference type="Rhea" id="RHEA-COMP:19502"/>
        <dbReference type="Rhea" id="RHEA-COMP:19512"/>
        <dbReference type="Rhea" id="RHEA-COMP:19522"/>
        <dbReference type="ChEBI" id="CHEBI:15378"/>
        <dbReference type="ChEBI" id="CHEBI:57525"/>
        <dbReference type="ChEBI" id="CHEBI:57683"/>
        <dbReference type="ChEBI" id="CHEBI:132522"/>
        <dbReference type="ChEBI" id="CHEBI:132523"/>
        <dbReference type="EC" id="2.4.1.256"/>
    </reaction>
    <physiologicalReaction direction="left-to-right" evidence="13">
        <dbReference type="Rhea" id="RHEA:29544"/>
    </physiologicalReaction>
</comment>
<feature type="transmembrane region" description="Helical" evidence="14">
    <location>
        <begin position="71"/>
        <end position="92"/>
    </location>
</feature>
<feature type="transmembrane region" description="Helical" evidence="14">
    <location>
        <begin position="222"/>
        <end position="242"/>
    </location>
</feature>
<evidence type="ECO:0000256" key="10">
    <source>
        <dbReference type="ARBA" id="ARBA00022989"/>
    </source>
</evidence>
<comment type="subcellular location">
    <subcellularLocation>
        <location evidence="1">Endoplasmic reticulum membrane</location>
        <topology evidence="1">Multi-pass membrane protein</topology>
    </subcellularLocation>
</comment>
<evidence type="ECO:0000256" key="7">
    <source>
        <dbReference type="ARBA" id="ARBA00022679"/>
    </source>
</evidence>
<evidence type="ECO:0000313" key="15">
    <source>
        <dbReference type="EMBL" id="CAI5758560.1"/>
    </source>
</evidence>
<keyword evidence="6 14" id="KW-0328">Glycosyltransferase</keyword>
<accession>A0A9W4TYA8</accession>
<keyword evidence="10 14" id="KW-1133">Transmembrane helix</keyword>
<keyword evidence="8 14" id="KW-0812">Transmembrane</keyword>
<dbReference type="GO" id="GO:0106073">
    <property type="term" value="F:dolichyl pyrophosphate Glc2Man9GlcNAc2 alpha-1,2-glucosyltransferase activity"/>
    <property type="evidence" value="ECO:0007669"/>
    <property type="project" value="UniProtKB-UniRule"/>
</dbReference>
<comment type="function">
    <text evidence="12">Dol-P-Glc:Glc(2)Man(9)GlcNAc(2)-PP-Dol alpha-1,2-glucosyltransferase that operates in the biosynthetic pathway of dolichol-linked oligosaccharides, the glycan precursors employed in protein asparagine (N)-glycosylation. The assembly of dolichol-linked oligosaccharides begins on the cytosolic side of the endoplasmic reticulum membrane and finishes in its lumen. The sequential addition of sugars to dolichol pyrophosphate produces dolichol-linked oligosaccharides containing fourteen sugars, including two GlcNAcs, nine mannoses and three glucoses. Once assembled, the oligosaccharide is transferred from the lipid to nascent proteins by oligosaccharyltransferases. In the lumen of the endoplasmic reticulum, adds the third and last glucose residue from dolichyl phosphate glucose (Dol-P-Glc) onto the lipid-linked oligosaccharide intermediate Glc(2)Man(9)GlcNAc(2)-PP-Dol to produce Glc(3)Man(9)GlcNAc(2)-PP-Dol.</text>
</comment>
<evidence type="ECO:0000256" key="3">
    <source>
        <dbReference type="ARBA" id="ARBA00010600"/>
    </source>
</evidence>
<evidence type="ECO:0000256" key="9">
    <source>
        <dbReference type="ARBA" id="ARBA00022824"/>
    </source>
</evidence>
<dbReference type="GO" id="GO:0006488">
    <property type="term" value="P:dolichol-linked oligosaccharide biosynthetic process"/>
    <property type="evidence" value="ECO:0007669"/>
    <property type="project" value="UniProtKB-UniRule"/>
</dbReference>
<dbReference type="AlphaFoldDB" id="A0A9W4TYA8"/>
<evidence type="ECO:0000256" key="13">
    <source>
        <dbReference type="ARBA" id="ARBA00048064"/>
    </source>
</evidence>
<proteinExistence type="inferred from homology"/>
<evidence type="ECO:0000256" key="11">
    <source>
        <dbReference type="ARBA" id="ARBA00023136"/>
    </source>
</evidence>
<evidence type="ECO:0000256" key="6">
    <source>
        <dbReference type="ARBA" id="ARBA00022676"/>
    </source>
</evidence>
<organism evidence="15 16">
    <name type="scientific">Candida verbasci</name>
    <dbReference type="NCBI Taxonomy" id="1227364"/>
    <lineage>
        <taxon>Eukaryota</taxon>
        <taxon>Fungi</taxon>
        <taxon>Dikarya</taxon>
        <taxon>Ascomycota</taxon>
        <taxon>Saccharomycotina</taxon>
        <taxon>Pichiomycetes</taxon>
        <taxon>Debaryomycetaceae</taxon>
        <taxon>Candida/Lodderomyces clade</taxon>
        <taxon>Candida</taxon>
    </lineage>
</organism>
<gene>
    <name evidence="15" type="ORF">CANVERA_P3072</name>
</gene>
<feature type="transmembrane region" description="Helical" evidence="14">
    <location>
        <begin position="287"/>
        <end position="309"/>
    </location>
</feature>
<keyword evidence="16" id="KW-1185">Reference proteome</keyword>
<keyword evidence="7" id="KW-0808">Transferase</keyword>
<dbReference type="InterPro" id="IPR016900">
    <property type="entry name" value="Alg10"/>
</dbReference>
<dbReference type="EC" id="2.4.1.256" evidence="4 14"/>
<evidence type="ECO:0000256" key="5">
    <source>
        <dbReference type="ARBA" id="ARBA00018512"/>
    </source>
</evidence>
<evidence type="ECO:0000256" key="4">
    <source>
        <dbReference type="ARBA" id="ARBA00011967"/>
    </source>
</evidence>
<comment type="caution">
    <text evidence="15">The sequence shown here is derived from an EMBL/GenBank/DDBJ whole genome shotgun (WGS) entry which is preliminary data.</text>
</comment>
<feature type="transmembrane region" description="Helical" evidence="14">
    <location>
        <begin position="98"/>
        <end position="115"/>
    </location>
</feature>
<evidence type="ECO:0000313" key="16">
    <source>
        <dbReference type="Proteomes" id="UP001152885"/>
    </source>
</evidence>
<dbReference type="OrthoDB" id="4769at2759"/>
<name>A0A9W4TYA8_9ASCO</name>
<feature type="transmembrane region" description="Helical" evidence="14">
    <location>
        <begin position="254"/>
        <end position="275"/>
    </location>
</feature>
<evidence type="ECO:0000256" key="8">
    <source>
        <dbReference type="ARBA" id="ARBA00022692"/>
    </source>
</evidence>
<evidence type="ECO:0000256" key="14">
    <source>
        <dbReference type="PIRNR" id="PIRNR028810"/>
    </source>
</evidence>
<dbReference type="PANTHER" id="PTHR12989:SF10">
    <property type="entry name" value="DOL-P-GLC:GLC(2)MAN(9)GLCNAC(2)-PP-DOL ALPHA-1,2-GLUCOSYLTRANSFERASE-RELATED"/>
    <property type="match status" value="1"/>
</dbReference>
<comment type="caution">
    <text evidence="14">Lacks conserved residue(s) required for the propagation of feature annotation.</text>
</comment>